<reference evidence="1" key="1">
    <citation type="submission" date="2017-02" db="UniProtKB">
        <authorList>
            <consortium name="WormBaseParasite"/>
        </authorList>
    </citation>
    <scope>IDENTIFICATION</scope>
</reference>
<accession>A0A0M3KI82</accession>
<dbReference type="AlphaFoldDB" id="A0A0M3KI82"/>
<evidence type="ECO:0000313" key="1">
    <source>
        <dbReference type="WBParaSite" id="ASIM_0002070101-mRNA-1"/>
    </source>
</evidence>
<dbReference type="WBParaSite" id="ASIM_0002070101-mRNA-1">
    <property type="protein sequence ID" value="ASIM_0002070101-mRNA-1"/>
    <property type="gene ID" value="ASIM_0002070101"/>
</dbReference>
<protein>
    <submittedName>
        <fullName evidence="1">MMS19 nucleotide excision repair protein</fullName>
    </submittedName>
</protein>
<sequence>LFRAIQLDDKVAKSDRASVLVIFKAIMSLYCRPIQLDRNNSVATNADPYRYVPVCGLVPCQVSCMLYLLILSRQSRIRRLCASLSEFLMNFDEDKSRIDSKLLMLAEFCAEPSRAIHSFKHFAEFLSRNDRCRQLMKNVFGESSTCEKVESALSELLEQLHESNSGLSKEDAQAVQSVLERGAPLQIDTEAICDLVQKIYQIMERVLLFDDCVSDALARANTLLRVMAEHFPKCFQNETVLMVIVKILDFEDMTTVENAMKVIKLVSPRVVDDSSAEFVANHSRILRICKRIAANGNPRAAKYAV</sequence>
<proteinExistence type="predicted"/>
<name>A0A0M3KI82_ANISI</name>
<organism evidence="1">
    <name type="scientific">Anisakis simplex</name>
    <name type="common">Herring worm</name>
    <dbReference type="NCBI Taxonomy" id="6269"/>
    <lineage>
        <taxon>Eukaryota</taxon>
        <taxon>Metazoa</taxon>
        <taxon>Ecdysozoa</taxon>
        <taxon>Nematoda</taxon>
        <taxon>Chromadorea</taxon>
        <taxon>Rhabditida</taxon>
        <taxon>Spirurina</taxon>
        <taxon>Ascaridomorpha</taxon>
        <taxon>Ascaridoidea</taxon>
        <taxon>Anisakidae</taxon>
        <taxon>Anisakis</taxon>
        <taxon>Anisakis simplex complex</taxon>
    </lineage>
</organism>
<dbReference type="Pfam" id="PF20168">
    <property type="entry name" value="PDS5"/>
    <property type="match status" value="1"/>
</dbReference>